<name>A0AA37SJ77_9PROT</name>
<evidence type="ECO:0000256" key="1">
    <source>
        <dbReference type="ARBA" id="ARBA00004196"/>
    </source>
</evidence>
<dbReference type="PANTHER" id="PTHR42953">
    <property type="entry name" value="HIGH-AFFINITY ZINC UPTAKE SYSTEM PROTEIN ZNUA-RELATED"/>
    <property type="match status" value="1"/>
</dbReference>
<dbReference type="GO" id="GO:0030313">
    <property type="term" value="C:cell envelope"/>
    <property type="evidence" value="ECO:0007669"/>
    <property type="project" value="UniProtKB-SubCell"/>
</dbReference>
<dbReference type="InterPro" id="IPR006127">
    <property type="entry name" value="ZnuA-like"/>
</dbReference>
<dbReference type="GO" id="GO:0046872">
    <property type="term" value="F:metal ion binding"/>
    <property type="evidence" value="ECO:0007669"/>
    <property type="project" value="UniProtKB-KW"/>
</dbReference>
<keyword evidence="7" id="KW-1185">Reference proteome</keyword>
<comment type="subcellular location">
    <subcellularLocation>
        <location evidence="1">Cell envelope</location>
    </subcellularLocation>
</comment>
<accession>A0AA37SJ77</accession>
<dbReference type="Pfam" id="PF01297">
    <property type="entry name" value="ZnuA"/>
    <property type="match status" value="1"/>
</dbReference>
<dbReference type="SUPFAM" id="SSF53807">
    <property type="entry name" value="Helical backbone' metal receptor"/>
    <property type="match status" value="1"/>
</dbReference>
<dbReference type="EMBL" id="BSNZ01000030">
    <property type="protein sequence ID" value="GLQ85939.1"/>
    <property type="molecule type" value="Genomic_DNA"/>
</dbReference>
<reference evidence="7" key="1">
    <citation type="journal article" date="2019" name="Int. J. Syst. Evol. Microbiol.">
        <title>The Global Catalogue of Microorganisms (GCM) 10K type strain sequencing project: providing services to taxonomists for standard genome sequencing and annotation.</title>
        <authorList>
            <consortium name="The Broad Institute Genomics Platform"/>
            <consortium name="The Broad Institute Genome Sequencing Center for Infectious Disease"/>
            <person name="Wu L."/>
            <person name="Ma J."/>
        </authorList>
    </citation>
    <scope>NUCLEOTIDE SEQUENCE [LARGE SCALE GENOMIC DNA]</scope>
    <source>
        <strain evidence="7">NBRC 12467</strain>
    </source>
</reference>
<feature type="chain" id="PRO_5041360519" evidence="5">
    <location>
        <begin position="39"/>
        <end position="306"/>
    </location>
</feature>
<evidence type="ECO:0000313" key="6">
    <source>
        <dbReference type="EMBL" id="GLQ85939.1"/>
    </source>
</evidence>
<protein>
    <submittedName>
        <fullName evidence="6">ABC transporter substrate-binding protein</fullName>
    </submittedName>
</protein>
<keyword evidence="3" id="KW-0479">Metal-binding</keyword>
<keyword evidence="4 5" id="KW-0732">Signal</keyword>
<comment type="caution">
    <text evidence="6">The sequence shown here is derived from an EMBL/GenBank/DDBJ whole genome shotgun (WGS) entry which is preliminary data.</text>
</comment>
<dbReference type="Gene3D" id="3.40.50.1980">
    <property type="entry name" value="Nitrogenase molybdenum iron protein domain"/>
    <property type="match status" value="1"/>
</dbReference>
<proteinExistence type="predicted"/>
<gene>
    <name evidence="6" type="ORF">GCM10007872_28490</name>
</gene>
<dbReference type="InterPro" id="IPR050492">
    <property type="entry name" value="Bact_metal-bind_prot9"/>
</dbReference>
<keyword evidence="2" id="KW-0813">Transport</keyword>
<evidence type="ECO:0000256" key="5">
    <source>
        <dbReference type="SAM" id="SignalP"/>
    </source>
</evidence>
<organism evidence="6 7">
    <name type="scientific">Gluconobacter sphaericus NBRC 12467</name>
    <dbReference type="NCBI Taxonomy" id="1307951"/>
    <lineage>
        <taxon>Bacteria</taxon>
        <taxon>Pseudomonadati</taxon>
        <taxon>Pseudomonadota</taxon>
        <taxon>Alphaproteobacteria</taxon>
        <taxon>Acetobacterales</taxon>
        <taxon>Acetobacteraceae</taxon>
        <taxon>Gluconobacter</taxon>
    </lineage>
</organism>
<feature type="signal peptide" evidence="5">
    <location>
        <begin position="1"/>
        <end position="38"/>
    </location>
</feature>
<dbReference type="GO" id="GO:0030001">
    <property type="term" value="P:metal ion transport"/>
    <property type="evidence" value="ECO:0007669"/>
    <property type="project" value="InterPro"/>
</dbReference>
<evidence type="ECO:0000256" key="2">
    <source>
        <dbReference type="ARBA" id="ARBA00022448"/>
    </source>
</evidence>
<dbReference type="AlphaFoldDB" id="A0AA37SJ77"/>
<sequence>MLLYNTKVLTPALRTMMRFFPAILLAALISGPVAVAQAEPSQPPVRVVCVEAAWCDVAAQIGGGDVQTQALLATPGIDPHDLTPSPSMARAMAGATIAVVNGATYDDWALPFTASVPERIVVASLAGWRPGDNPHLFLDPAAVGKVAQVFADRLSHQPGISASDVAERLAAFRKQLDGVTDRLAAMKARHDAVPVAAVEPVGETLLRDAGLAVVDENFALAIMNHAEPSPRDVAQVDMLVDARKVRMLMSNPAIHSPQIDRLVDRAQAVGLPVVAIGETLPPGQSWQGWVHGILQTVEQALGDGRQ</sequence>
<evidence type="ECO:0000256" key="4">
    <source>
        <dbReference type="ARBA" id="ARBA00022729"/>
    </source>
</evidence>
<dbReference type="Proteomes" id="UP001156708">
    <property type="component" value="Unassembled WGS sequence"/>
</dbReference>
<evidence type="ECO:0000313" key="7">
    <source>
        <dbReference type="Proteomes" id="UP001156708"/>
    </source>
</evidence>
<evidence type="ECO:0000256" key="3">
    <source>
        <dbReference type="ARBA" id="ARBA00022723"/>
    </source>
</evidence>
<dbReference type="PANTHER" id="PTHR42953:SF1">
    <property type="entry name" value="METAL-BINDING PROTEIN HI_0362-RELATED"/>
    <property type="match status" value="1"/>
</dbReference>